<organism evidence="3 4">
    <name type="scientific">Anaerocolumna cellulosilytica</name>
    <dbReference type="NCBI Taxonomy" id="433286"/>
    <lineage>
        <taxon>Bacteria</taxon>
        <taxon>Bacillati</taxon>
        <taxon>Bacillota</taxon>
        <taxon>Clostridia</taxon>
        <taxon>Lachnospirales</taxon>
        <taxon>Lachnospiraceae</taxon>
        <taxon>Anaerocolumna</taxon>
    </lineage>
</organism>
<dbReference type="InterPro" id="IPR041999">
    <property type="entry name" value="Sortase_D_1"/>
</dbReference>
<name>A0A6S6R0C6_9FIRM</name>
<dbReference type="SUPFAM" id="SSF63817">
    <property type="entry name" value="Sortase"/>
    <property type="match status" value="1"/>
</dbReference>
<dbReference type="InterPro" id="IPR023365">
    <property type="entry name" value="Sortase_dom-sf"/>
</dbReference>
<evidence type="ECO:0000256" key="1">
    <source>
        <dbReference type="ARBA" id="ARBA00022801"/>
    </source>
</evidence>
<sequence length="231" mass="26405">MYYYIIILHRKTIILGYFAAIPIKTNPMGNLTPDDTTISYSQQDFTADIFWHYRIGSEIPENKNLSSYILERMNVLDIKLQEKSNSLDNLYPVRPELGEKIGELSIPKLKITLPVYEGTEDNELKRGVGHYADSVLPGENDNSVLSGHRDTVFRNLESLEKGDLLIINTYAGEFFYKIKKFRIVDEDDRTVIVPKPGATLTLTTCSPFDFIGPAPKRYIITAYLFNKNLIE</sequence>
<keyword evidence="4" id="KW-1185">Reference proteome</keyword>
<accession>A0A6S6R0C6</accession>
<proteinExistence type="predicted"/>
<dbReference type="InterPro" id="IPR005754">
    <property type="entry name" value="Sortase"/>
</dbReference>
<dbReference type="CDD" id="cd05828">
    <property type="entry name" value="Sortase_D_1"/>
    <property type="match status" value="1"/>
</dbReference>
<dbReference type="Proteomes" id="UP000515561">
    <property type="component" value="Chromosome"/>
</dbReference>
<gene>
    <name evidence="3" type="ORF">acsn021_06340</name>
</gene>
<evidence type="ECO:0000313" key="4">
    <source>
        <dbReference type="Proteomes" id="UP000515561"/>
    </source>
</evidence>
<keyword evidence="1" id="KW-0378">Hydrolase</keyword>
<dbReference type="GO" id="GO:0016787">
    <property type="term" value="F:hydrolase activity"/>
    <property type="evidence" value="ECO:0007669"/>
    <property type="project" value="UniProtKB-KW"/>
</dbReference>
<dbReference type="Gene3D" id="2.40.260.10">
    <property type="entry name" value="Sortase"/>
    <property type="match status" value="1"/>
</dbReference>
<dbReference type="InterPro" id="IPR053525">
    <property type="entry name" value="Sortase_D"/>
</dbReference>
<evidence type="ECO:0008006" key="5">
    <source>
        <dbReference type="Google" id="ProtNLM"/>
    </source>
</evidence>
<dbReference type="EMBL" id="AP023367">
    <property type="protein sequence ID" value="BCJ93065.1"/>
    <property type="molecule type" value="Genomic_DNA"/>
</dbReference>
<feature type="active site" description="Acyl-thioester intermediate" evidence="2">
    <location>
        <position position="205"/>
    </location>
</feature>
<dbReference type="NCBIfam" id="TIGR01076">
    <property type="entry name" value="sortase_fam"/>
    <property type="match status" value="1"/>
</dbReference>
<evidence type="ECO:0000313" key="3">
    <source>
        <dbReference type="EMBL" id="BCJ93065.1"/>
    </source>
</evidence>
<dbReference type="KEGG" id="acel:acsn021_06340"/>
<dbReference type="NCBIfam" id="NF033746">
    <property type="entry name" value="class_D_sortase"/>
    <property type="match status" value="1"/>
</dbReference>
<dbReference type="Pfam" id="PF04203">
    <property type="entry name" value="Sortase"/>
    <property type="match status" value="1"/>
</dbReference>
<dbReference type="AlphaFoldDB" id="A0A6S6R0C6"/>
<feature type="active site" description="Proton donor/acceptor" evidence="2">
    <location>
        <position position="148"/>
    </location>
</feature>
<evidence type="ECO:0000256" key="2">
    <source>
        <dbReference type="PIRSR" id="PIRSR605754-1"/>
    </source>
</evidence>
<protein>
    <recommendedName>
        <fullName evidence="5">Class D sortase</fullName>
    </recommendedName>
</protein>
<reference evidence="3 4" key="1">
    <citation type="journal article" date="2016" name="Int. J. Syst. Evol. Microbiol.">
        <title>Descriptions of Anaerotaenia torta gen. nov., sp. nov. and Anaerocolumna cellulosilytica gen. nov., sp. nov. isolated from a methanogenic reactor of cattle waste.</title>
        <authorList>
            <person name="Uek A."/>
            <person name="Ohtaki Y."/>
            <person name="Kaku N."/>
            <person name="Ueki K."/>
        </authorList>
    </citation>
    <scope>NUCLEOTIDE SEQUENCE [LARGE SCALE GENOMIC DNA]</scope>
    <source>
        <strain evidence="3 4">SN021</strain>
    </source>
</reference>